<proteinExistence type="predicted"/>
<keyword evidence="4" id="KW-1185">Reference proteome</keyword>
<feature type="region of interest" description="Disordered" evidence="2">
    <location>
        <begin position="529"/>
        <end position="570"/>
    </location>
</feature>
<dbReference type="PANTHER" id="PTHR12124:SF47">
    <property type="entry name" value="EXOSOME COMPONENT 10"/>
    <property type="match status" value="1"/>
</dbReference>
<dbReference type="EMBL" id="CAXLJM020000066">
    <property type="protein sequence ID" value="CAL8121930.1"/>
    <property type="molecule type" value="Genomic_DNA"/>
</dbReference>
<dbReference type="PANTHER" id="PTHR12124">
    <property type="entry name" value="POLYMYOSITIS/SCLERODERMA AUTOANTIGEN-RELATED"/>
    <property type="match status" value="1"/>
</dbReference>
<dbReference type="Gene3D" id="1.10.150.80">
    <property type="entry name" value="HRDC domain"/>
    <property type="match status" value="1"/>
</dbReference>
<sequence length="570" mass="66183">MSSKKIKNDLWRKQSYDLHQKYGTCEIRPVDNPNYVEFKKASVERLQSPRVHLWDHPHVDTISKWTIPEKVLEPPPSHVQPNLILAHEYVDSRDQVDGFISHLEDTGEWAFDMERAKDEDYFGQFPALLQFSTHAWDIIVDPLPIWESILRLKPIFEDEKEDTHVLLKIWMNQKTLMAQMNKAQRENLRKMTEKLLLTLFVKKDRSNFRKCLNEKWKVPHENVLLFSKIFEWRDENARALDCNPSAILSDYLLHKLARVEYIPRVEGGACKLVDETETEKLRSLIAQHAQENLNPKALSSRATGEKIGWKDGARESGPIVQIKRVGVNEKTEIDKQVERESKRRVLASSRPDADNPYEFVEVVPEDEIVYDVGDDEMIFDFSTNNDNNVNDKILEEEEQNLDESLADQIERVDDLELELDGQILEPMELDLEHVEDEEKNETQQVEVMEVEKEEDEQESWEIGIAEELVALSDAEKYCNFCHELGADHTAKLCPFKGRRPLSEEDREIVAQNKIKRKLVNPEYFIQRDRQQKASYRRSRAQKRAAKREERGGTNAGALKGAVSGEPGEAT</sequence>
<evidence type="ECO:0000313" key="3">
    <source>
        <dbReference type="EMBL" id="CAL8121930.1"/>
    </source>
</evidence>
<evidence type="ECO:0000256" key="2">
    <source>
        <dbReference type="SAM" id="MobiDB-lite"/>
    </source>
</evidence>
<gene>
    <name evidence="3" type="ORF">ODALV1_LOCUS19599</name>
</gene>
<accession>A0ABP1R773</accession>
<evidence type="ECO:0000256" key="1">
    <source>
        <dbReference type="SAM" id="Coils"/>
    </source>
</evidence>
<comment type="caution">
    <text evidence="3">The sequence shown here is derived from an EMBL/GenBank/DDBJ whole genome shotgun (WGS) entry which is preliminary data.</text>
</comment>
<dbReference type="SUPFAM" id="SSF47819">
    <property type="entry name" value="HRDC-like"/>
    <property type="match status" value="1"/>
</dbReference>
<dbReference type="Proteomes" id="UP001642540">
    <property type="component" value="Unassembled WGS sequence"/>
</dbReference>
<name>A0ABP1R773_9HEXA</name>
<dbReference type="InterPro" id="IPR036397">
    <property type="entry name" value="RNaseH_sf"/>
</dbReference>
<feature type="coiled-coil region" evidence="1">
    <location>
        <begin position="398"/>
        <end position="458"/>
    </location>
</feature>
<feature type="compositionally biased region" description="Basic residues" evidence="2">
    <location>
        <begin position="534"/>
        <end position="545"/>
    </location>
</feature>
<protein>
    <submittedName>
        <fullName evidence="3">Uncharacterized protein</fullName>
    </submittedName>
</protein>
<organism evidence="3 4">
    <name type="scientific">Orchesella dallaii</name>
    <dbReference type="NCBI Taxonomy" id="48710"/>
    <lineage>
        <taxon>Eukaryota</taxon>
        <taxon>Metazoa</taxon>
        <taxon>Ecdysozoa</taxon>
        <taxon>Arthropoda</taxon>
        <taxon>Hexapoda</taxon>
        <taxon>Collembola</taxon>
        <taxon>Entomobryomorpha</taxon>
        <taxon>Entomobryoidea</taxon>
        <taxon>Orchesellidae</taxon>
        <taxon>Orchesellinae</taxon>
        <taxon>Orchesella</taxon>
    </lineage>
</organism>
<evidence type="ECO:0000313" key="4">
    <source>
        <dbReference type="Proteomes" id="UP001642540"/>
    </source>
</evidence>
<reference evidence="3 4" key="1">
    <citation type="submission" date="2024-08" db="EMBL/GenBank/DDBJ databases">
        <authorList>
            <person name="Cucini C."/>
            <person name="Frati F."/>
        </authorList>
    </citation>
    <scope>NUCLEOTIDE SEQUENCE [LARGE SCALE GENOMIC DNA]</scope>
</reference>
<dbReference type="InterPro" id="IPR044876">
    <property type="entry name" value="HRDC_dom_sf"/>
</dbReference>
<keyword evidence="1" id="KW-0175">Coiled coil</keyword>
<dbReference type="InterPro" id="IPR045092">
    <property type="entry name" value="Rrp6-like"/>
</dbReference>
<dbReference type="SUPFAM" id="SSF53098">
    <property type="entry name" value="Ribonuclease H-like"/>
    <property type="match status" value="1"/>
</dbReference>
<dbReference type="Gene3D" id="3.30.420.10">
    <property type="entry name" value="Ribonuclease H-like superfamily/Ribonuclease H"/>
    <property type="match status" value="1"/>
</dbReference>
<dbReference type="InterPro" id="IPR010997">
    <property type="entry name" value="HRDC-like_sf"/>
</dbReference>
<dbReference type="InterPro" id="IPR012337">
    <property type="entry name" value="RNaseH-like_sf"/>
</dbReference>